<dbReference type="KEGG" id="ome:OLMES_4783"/>
<proteinExistence type="predicted"/>
<dbReference type="EMBL" id="CP021425">
    <property type="protein sequence ID" value="ARU58772.1"/>
    <property type="molecule type" value="Genomic_DNA"/>
</dbReference>
<reference evidence="1 2" key="1">
    <citation type="submission" date="2017-05" db="EMBL/GenBank/DDBJ databases">
        <title>Genomic insights into alkan degradation activity of Oleiphilus messinensis.</title>
        <authorList>
            <person name="Kozyavkin S.A."/>
            <person name="Slesarev A.I."/>
            <person name="Golyshin P.N."/>
            <person name="Korzhenkov A."/>
            <person name="Golyshina O.N."/>
            <person name="Toshchakov S.V."/>
        </authorList>
    </citation>
    <scope>NUCLEOTIDE SEQUENCE [LARGE SCALE GENOMIC DNA]</scope>
    <source>
        <strain evidence="1 2">ME102</strain>
    </source>
</reference>
<name>A0A1Y0IE37_9GAMM</name>
<protein>
    <submittedName>
        <fullName evidence="1">Multipass membrane protein</fullName>
    </submittedName>
</protein>
<organism evidence="1 2">
    <name type="scientific">Oleiphilus messinensis</name>
    <dbReference type="NCBI Taxonomy" id="141451"/>
    <lineage>
        <taxon>Bacteria</taxon>
        <taxon>Pseudomonadati</taxon>
        <taxon>Pseudomonadota</taxon>
        <taxon>Gammaproteobacteria</taxon>
        <taxon>Oceanospirillales</taxon>
        <taxon>Oleiphilaceae</taxon>
        <taxon>Oleiphilus</taxon>
    </lineage>
</organism>
<keyword evidence="2" id="KW-1185">Reference proteome</keyword>
<gene>
    <name evidence="1" type="ORF">OLMES_4783</name>
</gene>
<evidence type="ECO:0000313" key="1">
    <source>
        <dbReference type="EMBL" id="ARU58772.1"/>
    </source>
</evidence>
<sequence>MVNTLRNQVLALPIKGTASWLAFLLLLLNAPLAVYAANIDRAAQIEQLYLQSGIQDAIAQFPSILKEGVASSAAESEHSTRYTQQVTEIIERTIDVDDLGSQVKQHLNSKLSSEHVDSILAWLMSPLGQKVVKLETTAATMAGFEEMSAQTVTLQKQYKGTPREKLFENFDRATRTTEAALETAMAVQLALVGAFADAGQGAGMPDYAMLTEMVEANRFMTRGLIGQQVFTNYLYTYRTLNDDELKRYIRFAESPAGLRYFSALNEALRSALIAPSKEIGRSILQEALGDISVPPAE</sequence>
<evidence type="ECO:0000313" key="2">
    <source>
        <dbReference type="Proteomes" id="UP000196027"/>
    </source>
</evidence>
<dbReference type="RefSeq" id="WP_087463514.1">
    <property type="nucleotide sequence ID" value="NZ_CP021425.1"/>
</dbReference>
<dbReference type="Proteomes" id="UP000196027">
    <property type="component" value="Chromosome"/>
</dbReference>
<dbReference type="OrthoDB" id="6193639at2"/>
<dbReference type="AlphaFoldDB" id="A0A1Y0IE37"/>
<accession>A0A1Y0IE37</accession>